<dbReference type="SMART" id="SM00387">
    <property type="entry name" value="HATPase_c"/>
    <property type="match status" value="1"/>
</dbReference>
<dbReference type="InterPro" id="IPR050482">
    <property type="entry name" value="Sensor_HK_TwoCompSys"/>
</dbReference>
<dbReference type="CDD" id="cd00130">
    <property type="entry name" value="PAS"/>
    <property type="match status" value="1"/>
</dbReference>
<organism evidence="6 7">
    <name type="scientific">Paraburkholderia piptadeniae</name>
    <dbReference type="NCBI Taxonomy" id="1701573"/>
    <lineage>
        <taxon>Bacteria</taxon>
        <taxon>Pseudomonadati</taxon>
        <taxon>Pseudomonadota</taxon>
        <taxon>Betaproteobacteria</taxon>
        <taxon>Burkholderiales</taxon>
        <taxon>Burkholderiaceae</taxon>
        <taxon>Paraburkholderia</taxon>
    </lineage>
</organism>
<dbReference type="GO" id="GO:0000155">
    <property type="term" value="F:phosphorelay sensor kinase activity"/>
    <property type="evidence" value="ECO:0007669"/>
    <property type="project" value="InterPro"/>
</dbReference>
<keyword evidence="1" id="KW-0808">Transferase</keyword>
<dbReference type="Pfam" id="PF02518">
    <property type="entry name" value="HATPase_c"/>
    <property type="match status" value="1"/>
</dbReference>
<keyword evidence="7" id="KW-1185">Reference proteome</keyword>
<dbReference type="InterPro" id="IPR035965">
    <property type="entry name" value="PAS-like_dom_sf"/>
</dbReference>
<evidence type="ECO:0000256" key="1">
    <source>
        <dbReference type="ARBA" id="ARBA00022679"/>
    </source>
</evidence>
<gene>
    <name evidence="6" type="ORF">BN2476_490027</name>
</gene>
<dbReference type="PROSITE" id="PS50112">
    <property type="entry name" value="PAS"/>
    <property type="match status" value="1"/>
</dbReference>
<dbReference type="InterPro" id="IPR013767">
    <property type="entry name" value="PAS_fold"/>
</dbReference>
<dbReference type="Pfam" id="PF07730">
    <property type="entry name" value="HisKA_3"/>
    <property type="match status" value="1"/>
</dbReference>
<dbReference type="InterPro" id="IPR036890">
    <property type="entry name" value="HATPase_C_sf"/>
</dbReference>
<feature type="domain" description="PAS" evidence="5">
    <location>
        <begin position="30"/>
        <end position="100"/>
    </location>
</feature>
<dbReference type="InterPro" id="IPR005467">
    <property type="entry name" value="His_kinase_dom"/>
</dbReference>
<dbReference type="Proteomes" id="UP000195569">
    <property type="component" value="Unassembled WGS sequence"/>
</dbReference>
<evidence type="ECO:0000259" key="4">
    <source>
        <dbReference type="PROSITE" id="PS50109"/>
    </source>
</evidence>
<dbReference type="PROSITE" id="PS50109">
    <property type="entry name" value="HIS_KIN"/>
    <property type="match status" value="1"/>
</dbReference>
<accession>A0A1N7SEN3</accession>
<reference evidence="6" key="1">
    <citation type="submission" date="2016-12" db="EMBL/GenBank/DDBJ databases">
        <authorList>
            <person name="Moulin L."/>
        </authorList>
    </citation>
    <scope>NUCLEOTIDE SEQUENCE [LARGE SCALE GENOMIC DNA]</scope>
    <source>
        <strain evidence="6">STM 7183</strain>
    </source>
</reference>
<evidence type="ECO:0000313" key="7">
    <source>
        <dbReference type="Proteomes" id="UP000195569"/>
    </source>
</evidence>
<dbReference type="RefSeq" id="WP_087736833.1">
    <property type="nucleotide sequence ID" value="NZ_CYGY02000049.1"/>
</dbReference>
<dbReference type="SUPFAM" id="SSF55874">
    <property type="entry name" value="ATPase domain of HSP90 chaperone/DNA topoisomerase II/histidine kinase"/>
    <property type="match status" value="1"/>
</dbReference>
<dbReference type="InterPro" id="IPR003594">
    <property type="entry name" value="HATPase_dom"/>
</dbReference>
<dbReference type="PANTHER" id="PTHR24421">
    <property type="entry name" value="NITRATE/NITRITE SENSOR PROTEIN NARX-RELATED"/>
    <property type="match status" value="1"/>
</dbReference>
<dbReference type="EMBL" id="CYGY02000049">
    <property type="protein sequence ID" value="SIT45868.1"/>
    <property type="molecule type" value="Genomic_DNA"/>
</dbReference>
<keyword evidence="3" id="KW-0902">Two-component regulatory system</keyword>
<dbReference type="SUPFAM" id="SSF55785">
    <property type="entry name" value="PYP-like sensor domain (PAS domain)"/>
    <property type="match status" value="1"/>
</dbReference>
<keyword evidence="2" id="KW-0418">Kinase</keyword>
<evidence type="ECO:0000259" key="5">
    <source>
        <dbReference type="PROSITE" id="PS50112"/>
    </source>
</evidence>
<dbReference type="InterPro" id="IPR000014">
    <property type="entry name" value="PAS"/>
</dbReference>
<dbReference type="InterPro" id="IPR011712">
    <property type="entry name" value="Sig_transdc_His_kin_sub3_dim/P"/>
</dbReference>
<dbReference type="Pfam" id="PF00989">
    <property type="entry name" value="PAS"/>
    <property type="match status" value="1"/>
</dbReference>
<dbReference type="Gene3D" id="3.30.565.10">
    <property type="entry name" value="Histidine kinase-like ATPase, C-terminal domain"/>
    <property type="match status" value="1"/>
</dbReference>
<protein>
    <submittedName>
        <fullName evidence="6">PAS domain S-box</fullName>
    </submittedName>
</protein>
<feature type="domain" description="Histidine kinase" evidence="4">
    <location>
        <begin position="180"/>
        <end position="380"/>
    </location>
</feature>
<dbReference type="NCBIfam" id="TIGR00229">
    <property type="entry name" value="sensory_box"/>
    <property type="match status" value="1"/>
</dbReference>
<dbReference type="GO" id="GO:0046983">
    <property type="term" value="F:protein dimerization activity"/>
    <property type="evidence" value="ECO:0007669"/>
    <property type="project" value="InterPro"/>
</dbReference>
<evidence type="ECO:0000256" key="2">
    <source>
        <dbReference type="ARBA" id="ARBA00022777"/>
    </source>
</evidence>
<dbReference type="GO" id="GO:0016020">
    <property type="term" value="C:membrane"/>
    <property type="evidence" value="ECO:0007669"/>
    <property type="project" value="InterPro"/>
</dbReference>
<evidence type="ECO:0000256" key="3">
    <source>
        <dbReference type="ARBA" id="ARBA00023012"/>
    </source>
</evidence>
<dbReference type="GO" id="GO:0006355">
    <property type="term" value="P:regulation of DNA-templated transcription"/>
    <property type="evidence" value="ECO:0007669"/>
    <property type="project" value="InterPro"/>
</dbReference>
<proteinExistence type="predicted"/>
<evidence type="ECO:0000313" key="6">
    <source>
        <dbReference type="EMBL" id="SIT45868.1"/>
    </source>
</evidence>
<dbReference type="CDD" id="cd16917">
    <property type="entry name" value="HATPase_UhpB-NarQ-NarX-like"/>
    <property type="match status" value="1"/>
</dbReference>
<name>A0A1N7SEN3_9BURK</name>
<sequence>MDATTPPEPPVRLRDLIDAMRKLGKAMRDTEPQSAHVSDARGAALAVTTSGGAIVSMNRSAAALLGYTGAELAGKRLADIAHEEDRAEVERQLHVVDANEPFRSFDVTLAGRTGHRMLLHVYQQTFASGDAHTHLRPLRLLLFVEPLPAYGETTPLEEAHKDAYRRSIWLTRGQQRERERLAAELHDGMGQALTLIKLMVEDARMRLRRGQADDAAQLLDAAVLQVRDTIGEMRQICGELRPLALERLGLPAALSTLCRRVEQSVETLRVVLSCGVEDSEIPEHLKADIFRIVQEALNNIVKHAAASEIRIELQREAAHLLLSIRDDGAGYDTHPLRPDDASSNGLGLIGMQHRVEAQGGAFTMNACNHGGTEVSARWRL</sequence>
<comment type="caution">
    <text evidence="6">The sequence shown here is derived from an EMBL/GenBank/DDBJ whole genome shotgun (WGS) entry which is preliminary data.</text>
</comment>
<dbReference type="Gene3D" id="3.30.450.20">
    <property type="entry name" value="PAS domain"/>
    <property type="match status" value="1"/>
</dbReference>
<dbReference type="AlphaFoldDB" id="A0A1N7SEN3"/>
<dbReference type="OrthoDB" id="9792869at2"/>
<dbReference type="Gene3D" id="1.20.5.1930">
    <property type="match status" value="1"/>
</dbReference>
<dbReference type="SMART" id="SM00091">
    <property type="entry name" value="PAS"/>
    <property type="match status" value="1"/>
</dbReference>